<dbReference type="PANTHER" id="PTHR13341:SF2">
    <property type="entry name" value="PROTEIN SEELE"/>
    <property type="match status" value="1"/>
</dbReference>
<dbReference type="InterPro" id="IPR021852">
    <property type="entry name" value="DUF3456"/>
</dbReference>
<name>A0A8X6FB21_TRICU</name>
<dbReference type="GO" id="GO:0005783">
    <property type="term" value="C:endoplasmic reticulum"/>
    <property type="evidence" value="ECO:0007669"/>
    <property type="project" value="TreeGrafter"/>
</dbReference>
<dbReference type="PANTHER" id="PTHR13341">
    <property type="entry name" value="MIR-INTERACTING SAPOSIN-LIKE PROTEIN"/>
    <property type="match status" value="1"/>
</dbReference>
<accession>A0A8X6FB21</accession>
<dbReference type="OrthoDB" id="192915at2759"/>
<organism evidence="3 4">
    <name type="scientific">Trichonephila clavata</name>
    <name type="common">Joro spider</name>
    <name type="synonym">Nephila clavata</name>
    <dbReference type="NCBI Taxonomy" id="2740835"/>
    <lineage>
        <taxon>Eukaryota</taxon>
        <taxon>Metazoa</taxon>
        <taxon>Ecdysozoa</taxon>
        <taxon>Arthropoda</taxon>
        <taxon>Chelicerata</taxon>
        <taxon>Arachnida</taxon>
        <taxon>Araneae</taxon>
        <taxon>Araneomorphae</taxon>
        <taxon>Entelegynae</taxon>
        <taxon>Araneoidea</taxon>
        <taxon>Nephilidae</taxon>
        <taxon>Trichonephila</taxon>
    </lineage>
</organism>
<comment type="similarity">
    <text evidence="1">Belongs to the canopy family.</text>
</comment>
<dbReference type="Pfam" id="PF11938">
    <property type="entry name" value="DUF3456"/>
    <property type="match status" value="1"/>
</dbReference>
<sequence length="165" mass="18557">MYLQLSLQQSVLKCLVCKQVVNEINSAVANEDPKKTIQVGSFRIQPDGTQKQSQIKYAGSELHLNEVLETVCNSLEDFAQAKAKDSGELTLLNLSKDVEKLSTHELVQDPDLNRSLKYYCESFIEDYEEDILKILKSTGEMTIEDITRKLCSDSAGYCNVARSEL</sequence>
<feature type="domain" description="DUF3456" evidence="2">
    <location>
        <begin position="13"/>
        <end position="158"/>
    </location>
</feature>
<evidence type="ECO:0000313" key="4">
    <source>
        <dbReference type="Proteomes" id="UP000887116"/>
    </source>
</evidence>
<dbReference type="Gene3D" id="1.10.225.10">
    <property type="entry name" value="Saposin-like"/>
    <property type="match status" value="1"/>
</dbReference>
<dbReference type="AlphaFoldDB" id="A0A8X6FB21"/>
<dbReference type="InterPro" id="IPR042415">
    <property type="entry name" value="CNPY"/>
</dbReference>
<comment type="caution">
    <text evidence="3">The sequence shown here is derived from an EMBL/GenBank/DDBJ whole genome shotgun (WGS) entry which is preliminary data.</text>
</comment>
<keyword evidence="4" id="KW-1185">Reference proteome</keyword>
<gene>
    <name evidence="3" type="primary">sel</name>
    <name evidence="3" type="ORF">TNCT_136961</name>
</gene>
<dbReference type="Proteomes" id="UP000887116">
    <property type="component" value="Unassembled WGS sequence"/>
</dbReference>
<reference evidence="3" key="1">
    <citation type="submission" date="2020-07" db="EMBL/GenBank/DDBJ databases">
        <title>Multicomponent nature underlies the extraordinary mechanical properties of spider dragline silk.</title>
        <authorList>
            <person name="Kono N."/>
            <person name="Nakamura H."/>
            <person name="Mori M."/>
            <person name="Yoshida Y."/>
            <person name="Ohtoshi R."/>
            <person name="Malay A.D."/>
            <person name="Moran D.A.P."/>
            <person name="Tomita M."/>
            <person name="Numata K."/>
            <person name="Arakawa K."/>
        </authorList>
    </citation>
    <scope>NUCLEOTIDE SEQUENCE</scope>
</reference>
<evidence type="ECO:0000313" key="3">
    <source>
        <dbReference type="EMBL" id="GFQ75730.1"/>
    </source>
</evidence>
<protein>
    <submittedName>
        <fullName evidence="3">Protein seele</fullName>
    </submittedName>
</protein>
<evidence type="ECO:0000256" key="1">
    <source>
        <dbReference type="ARBA" id="ARBA00007285"/>
    </source>
</evidence>
<evidence type="ECO:0000259" key="2">
    <source>
        <dbReference type="Pfam" id="PF11938"/>
    </source>
</evidence>
<dbReference type="EMBL" id="BMAO01011696">
    <property type="protein sequence ID" value="GFQ75730.1"/>
    <property type="molecule type" value="Genomic_DNA"/>
</dbReference>
<proteinExistence type="inferred from homology"/>